<organism evidence="1 2">
    <name type="scientific">Rhodoglobus aureus</name>
    <dbReference type="NCBI Taxonomy" id="191497"/>
    <lineage>
        <taxon>Bacteria</taxon>
        <taxon>Bacillati</taxon>
        <taxon>Actinomycetota</taxon>
        <taxon>Actinomycetes</taxon>
        <taxon>Micrococcales</taxon>
        <taxon>Microbacteriaceae</taxon>
        <taxon>Rhodoglobus</taxon>
    </lineage>
</organism>
<name>A0ABP4FZ30_9MICO</name>
<dbReference type="Proteomes" id="UP001500943">
    <property type="component" value="Unassembled WGS sequence"/>
</dbReference>
<gene>
    <name evidence="1" type="ORF">GCM10009655_02710</name>
</gene>
<proteinExistence type="predicted"/>
<protein>
    <submittedName>
        <fullName evidence="1">Uncharacterized protein</fullName>
    </submittedName>
</protein>
<evidence type="ECO:0000313" key="1">
    <source>
        <dbReference type="EMBL" id="GAA1207032.1"/>
    </source>
</evidence>
<keyword evidence="2" id="KW-1185">Reference proteome</keyword>
<reference evidence="2" key="1">
    <citation type="journal article" date="2019" name="Int. J. Syst. Evol. Microbiol.">
        <title>The Global Catalogue of Microorganisms (GCM) 10K type strain sequencing project: providing services to taxonomists for standard genome sequencing and annotation.</title>
        <authorList>
            <consortium name="The Broad Institute Genomics Platform"/>
            <consortium name="The Broad Institute Genome Sequencing Center for Infectious Disease"/>
            <person name="Wu L."/>
            <person name="Ma J."/>
        </authorList>
    </citation>
    <scope>NUCLEOTIDE SEQUENCE [LARGE SCALE GENOMIC DNA]</scope>
    <source>
        <strain evidence="2">JCM 12762</strain>
    </source>
</reference>
<comment type="caution">
    <text evidence="1">The sequence shown here is derived from an EMBL/GenBank/DDBJ whole genome shotgun (WGS) entry which is preliminary data.</text>
</comment>
<dbReference type="EMBL" id="BAAAKW010000007">
    <property type="protein sequence ID" value="GAA1207032.1"/>
    <property type="molecule type" value="Genomic_DNA"/>
</dbReference>
<accession>A0ABP4FZ30</accession>
<sequence length="254" mass="26290">MIRQVTMDVAIADPTETARHDLVVDPPVGDQVRDDQAKEGHAATTPQVVQLAASQHPVPTDPGGPNPKATTAGLAAMVRHQVTTANLATAPTVAMTAHLDVTTTAVTTAHRVAILRATAKGVRSVQATARAGHHGLATGMTGRHAQTTAPTAETAQVAPSAAIARLVRSVTTAPVARNAEDVPTAVQVAAMGPPRNVCGPRAVHPRAETTTLANASLKKIVTPSASVRCVHSTRHPRFLRASPRRCLTASPPMS</sequence>
<evidence type="ECO:0000313" key="2">
    <source>
        <dbReference type="Proteomes" id="UP001500943"/>
    </source>
</evidence>